<keyword evidence="6" id="KW-0130">Cell adhesion</keyword>
<name>A0A8J0TVY9_XENLA</name>
<keyword evidence="9 11" id="KW-0472">Membrane</keyword>
<dbReference type="InterPro" id="IPR052313">
    <property type="entry name" value="GPIb-IX-V_Complex"/>
</dbReference>
<proteinExistence type="predicted"/>
<evidence type="ECO:0000256" key="1">
    <source>
        <dbReference type="ARBA" id="ARBA00004479"/>
    </source>
</evidence>
<evidence type="ECO:0000256" key="9">
    <source>
        <dbReference type="ARBA" id="ARBA00023136"/>
    </source>
</evidence>
<reference evidence="16" key="1">
    <citation type="submission" date="2025-08" db="UniProtKB">
        <authorList>
            <consortium name="RefSeq"/>
        </authorList>
    </citation>
    <scope>IDENTIFICATION</scope>
    <source>
        <strain evidence="16">J_2021</strain>
        <tissue evidence="16">Erythrocytes</tissue>
    </source>
</reference>
<dbReference type="KEGG" id="xla:108704049"/>
<dbReference type="InterPro" id="IPR032675">
    <property type="entry name" value="LRR_dom_sf"/>
</dbReference>
<keyword evidence="7 11" id="KW-1133">Transmembrane helix</keyword>
<keyword evidence="8" id="KW-0094">Blood coagulation</keyword>
<evidence type="ECO:0000259" key="13">
    <source>
        <dbReference type="SMART" id="SM00013"/>
    </source>
</evidence>
<evidence type="ECO:0000256" key="7">
    <source>
        <dbReference type="ARBA" id="ARBA00022989"/>
    </source>
</evidence>
<dbReference type="PANTHER" id="PTHR22650:SF9">
    <property type="entry name" value="LRRCT DOMAIN-CONTAINING PROTEIN"/>
    <property type="match status" value="1"/>
</dbReference>
<gene>
    <name evidence="16" type="primary">LOC108704049</name>
</gene>
<evidence type="ECO:0000256" key="6">
    <source>
        <dbReference type="ARBA" id="ARBA00022889"/>
    </source>
</evidence>
<dbReference type="Pfam" id="PF01462">
    <property type="entry name" value="LRRNT"/>
    <property type="match status" value="1"/>
</dbReference>
<dbReference type="GO" id="GO:0007596">
    <property type="term" value="P:blood coagulation"/>
    <property type="evidence" value="ECO:0007669"/>
    <property type="project" value="UniProtKB-KW"/>
</dbReference>
<evidence type="ECO:0000256" key="11">
    <source>
        <dbReference type="SAM" id="Phobius"/>
    </source>
</evidence>
<dbReference type="InterPro" id="IPR000483">
    <property type="entry name" value="Cys-rich_flank_reg_C"/>
</dbReference>
<dbReference type="Proteomes" id="UP000186698">
    <property type="component" value="Chromosome 4L"/>
</dbReference>
<dbReference type="SMART" id="SM00082">
    <property type="entry name" value="LRRCT"/>
    <property type="match status" value="1"/>
</dbReference>
<dbReference type="GO" id="GO:0016020">
    <property type="term" value="C:membrane"/>
    <property type="evidence" value="ECO:0007669"/>
    <property type="project" value="UniProtKB-SubCell"/>
</dbReference>
<feature type="transmembrane region" description="Helical" evidence="11">
    <location>
        <begin position="142"/>
        <end position="164"/>
    </location>
</feature>
<dbReference type="PANTHER" id="PTHR22650">
    <property type="entry name" value="GLYCOPROTEIN IB BETA"/>
    <property type="match status" value="1"/>
</dbReference>
<protein>
    <submittedName>
        <fullName evidence="16">Platelet glycoprotein IX</fullName>
    </submittedName>
</protein>
<keyword evidence="3 11" id="KW-0812">Transmembrane</keyword>
<accession>A0A8J0TVY9</accession>
<organism evidence="15 16">
    <name type="scientific">Xenopus laevis</name>
    <name type="common">African clawed frog</name>
    <dbReference type="NCBI Taxonomy" id="8355"/>
    <lineage>
        <taxon>Eukaryota</taxon>
        <taxon>Metazoa</taxon>
        <taxon>Chordata</taxon>
        <taxon>Craniata</taxon>
        <taxon>Vertebrata</taxon>
        <taxon>Euteleostomi</taxon>
        <taxon>Amphibia</taxon>
        <taxon>Batrachia</taxon>
        <taxon>Anura</taxon>
        <taxon>Pipoidea</taxon>
        <taxon>Pipidae</taxon>
        <taxon>Xenopodinae</taxon>
        <taxon>Xenopus</taxon>
        <taxon>Xenopus</taxon>
    </lineage>
</organism>
<dbReference type="SMART" id="SM00013">
    <property type="entry name" value="LRRNT"/>
    <property type="match status" value="1"/>
</dbReference>
<keyword evidence="5 12" id="KW-0732">Signal</keyword>
<dbReference type="RefSeq" id="XP_018095915.1">
    <property type="nucleotide sequence ID" value="XM_018240426.2"/>
</dbReference>
<sequence length="205" mass="23039">MCFCPNLLLLGLMLLGTSDGEICPAPCQCSNKLIIDCSRRELHKVPLLPGATEELDLQQNQLTSIPPGAFDHLVALRKLNLSHNPLHCDCQLRYLHLWLDSEGLNSGAVCLTPPNLNGKPLALVAPTLLTSCSGTLNLCSHFLVTNTFLFLFLFLLLFLMVWSLRTFQGMKFRIKVNENEMKVRKNWTPVMGSLKRRFHFSVNSC</sequence>
<dbReference type="AlphaFoldDB" id="A0A8J0TVY9"/>
<evidence type="ECO:0000256" key="5">
    <source>
        <dbReference type="ARBA" id="ARBA00022729"/>
    </source>
</evidence>
<evidence type="ECO:0000256" key="8">
    <source>
        <dbReference type="ARBA" id="ARBA00023084"/>
    </source>
</evidence>
<dbReference type="InterPro" id="IPR000372">
    <property type="entry name" value="LRRNT"/>
</dbReference>
<feature type="domain" description="LRRNT" evidence="13">
    <location>
        <begin position="22"/>
        <end position="54"/>
    </location>
</feature>
<evidence type="ECO:0000256" key="3">
    <source>
        <dbReference type="ARBA" id="ARBA00022692"/>
    </source>
</evidence>
<dbReference type="OrthoDB" id="72369at2759"/>
<evidence type="ECO:0000313" key="15">
    <source>
        <dbReference type="Proteomes" id="UP000186698"/>
    </source>
</evidence>
<evidence type="ECO:0000256" key="2">
    <source>
        <dbReference type="ARBA" id="ARBA00022614"/>
    </source>
</evidence>
<keyword evidence="10" id="KW-1015">Disulfide bond</keyword>
<keyword evidence="2" id="KW-0433">Leucine-rich repeat</keyword>
<dbReference type="SUPFAM" id="SSF52058">
    <property type="entry name" value="L domain-like"/>
    <property type="match status" value="1"/>
</dbReference>
<dbReference type="GO" id="GO:0007155">
    <property type="term" value="P:cell adhesion"/>
    <property type="evidence" value="ECO:0007669"/>
    <property type="project" value="UniProtKB-KW"/>
</dbReference>
<comment type="subcellular location">
    <subcellularLocation>
        <location evidence="1">Membrane</location>
        <topology evidence="1">Single-pass type I membrane protein</topology>
    </subcellularLocation>
</comment>
<dbReference type="Pfam" id="PF13855">
    <property type="entry name" value="LRR_8"/>
    <property type="match status" value="1"/>
</dbReference>
<evidence type="ECO:0000256" key="4">
    <source>
        <dbReference type="ARBA" id="ARBA00022696"/>
    </source>
</evidence>
<feature type="chain" id="PRO_5035214414" evidence="12">
    <location>
        <begin position="21"/>
        <end position="205"/>
    </location>
</feature>
<keyword evidence="4" id="KW-0356">Hemostasis</keyword>
<feature type="domain" description="LRRCT" evidence="14">
    <location>
        <begin position="84"/>
        <end position="133"/>
    </location>
</feature>
<evidence type="ECO:0000259" key="14">
    <source>
        <dbReference type="SMART" id="SM00082"/>
    </source>
</evidence>
<feature type="signal peptide" evidence="12">
    <location>
        <begin position="1"/>
        <end position="20"/>
    </location>
</feature>
<evidence type="ECO:0000313" key="16">
    <source>
        <dbReference type="RefSeq" id="XP_018095915.1"/>
    </source>
</evidence>
<dbReference type="InterPro" id="IPR001611">
    <property type="entry name" value="Leu-rich_rpt"/>
</dbReference>
<evidence type="ECO:0000256" key="10">
    <source>
        <dbReference type="ARBA" id="ARBA00023157"/>
    </source>
</evidence>
<dbReference type="Gene3D" id="3.80.10.10">
    <property type="entry name" value="Ribonuclease Inhibitor"/>
    <property type="match status" value="1"/>
</dbReference>
<keyword evidence="15" id="KW-1185">Reference proteome</keyword>
<dbReference type="GeneID" id="108704049"/>
<evidence type="ECO:0000256" key="12">
    <source>
        <dbReference type="SAM" id="SignalP"/>
    </source>
</evidence>